<evidence type="ECO:0000313" key="2">
    <source>
        <dbReference type="Proteomes" id="UP000824998"/>
    </source>
</evidence>
<dbReference type="Gene3D" id="3.30.559.10">
    <property type="entry name" value="Chloramphenicol acetyltransferase-like domain"/>
    <property type="match status" value="1"/>
</dbReference>
<dbReference type="SUPFAM" id="SSF52777">
    <property type="entry name" value="CoA-dependent acyltransferases"/>
    <property type="match status" value="1"/>
</dbReference>
<sequence>MTRAVGNLERFSTVRHHAGIYRCVVSTARYVTSTSPENLETTIQAALTKVILQHPALCCGIVDDDKNESSFVRLESIDLSRCIEHKPLEALVMGEHEEGLIRILETRHSETFPDVDRIPPWRLIIVQSPALKSDGGVKFDVVFAFHHAIGDGMSGVVFHRSLLSALETIATTAPPSILVNIPTSTTLSPAVENRINFKISWLFLLAQLWKQVKPRWLFPDPLPPWTSTPISAANIARYISRVKILYLPPQTVKQVLSVCRKERATLTGLLHGLAVASFSTHVPEAQSFSSSTPYSLRGLSGMSTTDEMGVQVSGLPSAYSPELVMCIRSSKTPEQLSKRIWTIARDFRAEMSVEIAKLPNDNQIGLIPYISDLKGFFTEQIGKPRESTYEVSNVGVLRQKDEGGTWNIERLCFTQSGMGTGAAVGINVASVTGGDLAVSFTWLQGDIEERLVHEVMEDVRFGLGCVSEGKDVSAGPWEVRR</sequence>
<evidence type="ECO:0000313" key="1">
    <source>
        <dbReference type="EMBL" id="KAG9236427.1"/>
    </source>
</evidence>
<dbReference type="Pfam" id="PF07247">
    <property type="entry name" value="AATase"/>
    <property type="match status" value="1"/>
</dbReference>
<dbReference type="OrthoDB" id="2150604at2759"/>
<dbReference type="AlphaFoldDB" id="A0A9P8C7L7"/>
<dbReference type="InterPro" id="IPR010828">
    <property type="entry name" value="Atf2/Sli1-like"/>
</dbReference>
<dbReference type="EMBL" id="MU251407">
    <property type="protein sequence ID" value="KAG9236427.1"/>
    <property type="molecule type" value="Genomic_DNA"/>
</dbReference>
<dbReference type="Proteomes" id="UP000824998">
    <property type="component" value="Unassembled WGS sequence"/>
</dbReference>
<gene>
    <name evidence="1" type="ORF">BJ875DRAFT_227324</name>
</gene>
<name>A0A9P8C7L7_9HELO</name>
<protein>
    <submittedName>
        <fullName evidence="1">Alcohol acetyltransferase</fullName>
    </submittedName>
</protein>
<comment type="caution">
    <text evidence="1">The sequence shown here is derived from an EMBL/GenBank/DDBJ whole genome shotgun (WGS) entry which is preliminary data.</text>
</comment>
<dbReference type="InterPro" id="IPR023213">
    <property type="entry name" value="CAT-like_dom_sf"/>
</dbReference>
<dbReference type="InterPro" id="IPR052058">
    <property type="entry name" value="Alcohol_O-acetyltransferase"/>
</dbReference>
<dbReference type="PANTHER" id="PTHR28037">
    <property type="entry name" value="ALCOHOL O-ACETYLTRANSFERASE 1-RELATED"/>
    <property type="match status" value="1"/>
</dbReference>
<reference evidence="1" key="1">
    <citation type="journal article" date="2021" name="IMA Fungus">
        <title>Genomic characterization of three marine fungi, including Emericellopsis atlantica sp. nov. with signatures of a generalist lifestyle and marine biomass degradation.</title>
        <authorList>
            <person name="Hagestad O.C."/>
            <person name="Hou L."/>
            <person name="Andersen J.H."/>
            <person name="Hansen E.H."/>
            <person name="Altermark B."/>
            <person name="Li C."/>
            <person name="Kuhnert E."/>
            <person name="Cox R.J."/>
            <person name="Crous P.W."/>
            <person name="Spatafora J.W."/>
            <person name="Lail K."/>
            <person name="Amirebrahimi M."/>
            <person name="Lipzen A."/>
            <person name="Pangilinan J."/>
            <person name="Andreopoulos W."/>
            <person name="Hayes R.D."/>
            <person name="Ng V."/>
            <person name="Grigoriev I.V."/>
            <person name="Jackson S.A."/>
            <person name="Sutton T.D.S."/>
            <person name="Dobson A.D.W."/>
            <person name="Rama T."/>
        </authorList>
    </citation>
    <scope>NUCLEOTIDE SEQUENCE</scope>
    <source>
        <strain evidence="1">TRa018bII</strain>
    </source>
</reference>
<dbReference type="PANTHER" id="PTHR28037:SF1">
    <property type="entry name" value="ALCOHOL O-ACETYLTRANSFERASE 1-RELATED"/>
    <property type="match status" value="1"/>
</dbReference>
<keyword evidence="2" id="KW-1185">Reference proteome</keyword>
<proteinExistence type="predicted"/>
<organism evidence="1 2">
    <name type="scientific">Amylocarpus encephaloides</name>
    <dbReference type="NCBI Taxonomy" id="45428"/>
    <lineage>
        <taxon>Eukaryota</taxon>
        <taxon>Fungi</taxon>
        <taxon>Dikarya</taxon>
        <taxon>Ascomycota</taxon>
        <taxon>Pezizomycotina</taxon>
        <taxon>Leotiomycetes</taxon>
        <taxon>Helotiales</taxon>
        <taxon>Helotiales incertae sedis</taxon>
        <taxon>Amylocarpus</taxon>
    </lineage>
</organism>
<accession>A0A9P8C7L7</accession>
<dbReference type="GO" id="GO:0008080">
    <property type="term" value="F:N-acetyltransferase activity"/>
    <property type="evidence" value="ECO:0007669"/>
    <property type="project" value="TreeGrafter"/>
</dbReference>